<sequence length="52" mass="6001">GLSSASPNKPDPYPNEDFQMDHQVNAVTRPVNDNNRSFNWQHRQPLPQPLMN</sequence>
<feature type="non-terminal residue" evidence="2">
    <location>
        <position position="52"/>
    </location>
</feature>
<reference evidence="2" key="1">
    <citation type="submission" date="2021-02" db="EMBL/GenBank/DDBJ databases">
        <authorList>
            <person name="Nowell W R."/>
        </authorList>
    </citation>
    <scope>NUCLEOTIDE SEQUENCE</scope>
</reference>
<keyword evidence="3" id="KW-1185">Reference proteome</keyword>
<evidence type="ECO:0000313" key="3">
    <source>
        <dbReference type="Proteomes" id="UP000663866"/>
    </source>
</evidence>
<feature type="non-terminal residue" evidence="2">
    <location>
        <position position="1"/>
    </location>
</feature>
<evidence type="ECO:0000313" key="2">
    <source>
        <dbReference type="EMBL" id="CAF4337233.1"/>
    </source>
</evidence>
<gene>
    <name evidence="2" type="ORF">OVN521_LOCUS32501</name>
</gene>
<organism evidence="2 3">
    <name type="scientific">Rotaria magnacalcarata</name>
    <dbReference type="NCBI Taxonomy" id="392030"/>
    <lineage>
        <taxon>Eukaryota</taxon>
        <taxon>Metazoa</taxon>
        <taxon>Spiralia</taxon>
        <taxon>Gnathifera</taxon>
        <taxon>Rotifera</taxon>
        <taxon>Eurotatoria</taxon>
        <taxon>Bdelloidea</taxon>
        <taxon>Philodinida</taxon>
        <taxon>Philodinidae</taxon>
        <taxon>Rotaria</taxon>
    </lineage>
</organism>
<feature type="region of interest" description="Disordered" evidence="1">
    <location>
        <begin position="1"/>
        <end position="52"/>
    </location>
</feature>
<name>A0A820K338_9BILA</name>
<evidence type="ECO:0000256" key="1">
    <source>
        <dbReference type="SAM" id="MobiDB-lite"/>
    </source>
</evidence>
<proteinExistence type="predicted"/>
<dbReference type="Proteomes" id="UP000663866">
    <property type="component" value="Unassembled WGS sequence"/>
</dbReference>
<dbReference type="EMBL" id="CAJOBG010024712">
    <property type="protein sequence ID" value="CAF4337233.1"/>
    <property type="molecule type" value="Genomic_DNA"/>
</dbReference>
<protein>
    <submittedName>
        <fullName evidence="2">Uncharacterized protein</fullName>
    </submittedName>
</protein>
<comment type="caution">
    <text evidence="2">The sequence shown here is derived from an EMBL/GenBank/DDBJ whole genome shotgun (WGS) entry which is preliminary data.</text>
</comment>
<feature type="compositionally biased region" description="Polar residues" evidence="1">
    <location>
        <begin position="31"/>
        <end position="42"/>
    </location>
</feature>
<accession>A0A820K338</accession>
<dbReference type="AlphaFoldDB" id="A0A820K338"/>